<gene>
    <name evidence="4" type="ORF">ACFO8Q_00330</name>
</gene>
<evidence type="ECO:0000256" key="1">
    <source>
        <dbReference type="ARBA" id="ARBA00023125"/>
    </source>
</evidence>
<dbReference type="InterPro" id="IPR001647">
    <property type="entry name" value="HTH_TetR"/>
</dbReference>
<comment type="caution">
    <text evidence="4">The sequence shown here is derived from an EMBL/GenBank/DDBJ whole genome shotgun (WGS) entry which is preliminary data.</text>
</comment>
<dbReference type="Pfam" id="PF00440">
    <property type="entry name" value="TetR_N"/>
    <property type="match status" value="1"/>
</dbReference>
<feature type="DNA-binding region" description="H-T-H motif" evidence="2">
    <location>
        <begin position="21"/>
        <end position="40"/>
    </location>
</feature>
<dbReference type="Proteomes" id="UP001596002">
    <property type="component" value="Unassembled WGS sequence"/>
</dbReference>
<dbReference type="EMBL" id="JBHSHC010000002">
    <property type="protein sequence ID" value="MFC4765854.1"/>
    <property type="molecule type" value="Genomic_DNA"/>
</dbReference>
<organism evidence="4 5">
    <name type="scientific">Effusibacillus consociatus</name>
    <dbReference type="NCBI Taxonomy" id="1117041"/>
    <lineage>
        <taxon>Bacteria</taxon>
        <taxon>Bacillati</taxon>
        <taxon>Bacillota</taxon>
        <taxon>Bacilli</taxon>
        <taxon>Bacillales</taxon>
        <taxon>Alicyclobacillaceae</taxon>
        <taxon>Effusibacillus</taxon>
    </lineage>
</organism>
<dbReference type="InterPro" id="IPR009057">
    <property type="entry name" value="Homeodomain-like_sf"/>
</dbReference>
<dbReference type="PROSITE" id="PS50977">
    <property type="entry name" value="HTH_TETR_2"/>
    <property type="match status" value="1"/>
</dbReference>
<feature type="domain" description="HTH tetR-type" evidence="3">
    <location>
        <begin position="1"/>
        <end position="58"/>
    </location>
</feature>
<proteinExistence type="predicted"/>
<evidence type="ECO:0000259" key="3">
    <source>
        <dbReference type="PROSITE" id="PS50977"/>
    </source>
</evidence>
<dbReference type="Gene3D" id="1.10.357.10">
    <property type="entry name" value="Tetracycline Repressor, domain 2"/>
    <property type="match status" value="1"/>
</dbReference>
<evidence type="ECO:0000313" key="4">
    <source>
        <dbReference type="EMBL" id="MFC4765854.1"/>
    </source>
</evidence>
<reference evidence="5" key="1">
    <citation type="journal article" date="2019" name="Int. J. Syst. Evol. Microbiol.">
        <title>The Global Catalogue of Microorganisms (GCM) 10K type strain sequencing project: providing services to taxonomists for standard genome sequencing and annotation.</title>
        <authorList>
            <consortium name="The Broad Institute Genomics Platform"/>
            <consortium name="The Broad Institute Genome Sequencing Center for Infectious Disease"/>
            <person name="Wu L."/>
            <person name="Ma J."/>
        </authorList>
    </citation>
    <scope>NUCLEOTIDE SEQUENCE [LARGE SCALE GENOMIC DNA]</scope>
    <source>
        <strain evidence="5">WYCCWR 12678</strain>
    </source>
</reference>
<evidence type="ECO:0000256" key="2">
    <source>
        <dbReference type="PROSITE-ProRule" id="PRU00335"/>
    </source>
</evidence>
<name>A0ABV9PWK0_9BACL</name>
<keyword evidence="1 2" id="KW-0238">DNA-binding</keyword>
<evidence type="ECO:0000313" key="5">
    <source>
        <dbReference type="Proteomes" id="UP001596002"/>
    </source>
</evidence>
<protein>
    <submittedName>
        <fullName evidence="4">TetR/AcrR family transcriptional regulator</fullName>
    </submittedName>
</protein>
<accession>A0ABV9PWK0</accession>
<dbReference type="SUPFAM" id="SSF46689">
    <property type="entry name" value="Homeodomain-like"/>
    <property type="match status" value="1"/>
</dbReference>
<keyword evidence="5" id="KW-1185">Reference proteome</keyword>
<sequence>MQYFIEATVKIIEDEGIENVTIRKVADLAGYNSATIYNYFQEVSHLIFFAAMTFLKKYTDALPKYIEKGNTPLEKYILIWECFCKYSFLEPQIYNAIFSSNLGGQPEDLIEKYYTIFPTDITNLPEELIPMVLESNLLKRGRLSLEKCVQEGYIKEENAEEINEMATLVWQGMLTLLLNKRRNYTPEEAVEATMKYIRQIAVNANHFVFKQ</sequence>